<evidence type="ECO:0000313" key="1">
    <source>
        <dbReference type="EMBL" id="MCE2594869.1"/>
    </source>
</evidence>
<keyword evidence="2" id="KW-1185">Reference proteome</keyword>
<protein>
    <submittedName>
        <fullName evidence="1">Uncharacterized protein</fullName>
    </submittedName>
</protein>
<gene>
    <name evidence="1" type="ORF">K6Y31_08585</name>
</gene>
<reference evidence="1 2" key="1">
    <citation type="journal article" date="2022" name="Environ. Microbiol. Rep.">
        <title>Eco-phylogenetic analyses reveal divergent evolution of vitamin B12 metabolism in the marine bacterial family 'Psychromonadaceae'.</title>
        <authorList>
            <person name="Jin X."/>
            <person name="Yang Y."/>
            <person name="Cao H."/>
            <person name="Gao B."/>
            <person name="Zhao Z."/>
        </authorList>
    </citation>
    <scope>NUCLEOTIDE SEQUENCE [LARGE SCALE GENOMIC DNA]</scope>
    <source>
        <strain evidence="1 2">MKS20</strain>
    </source>
</reference>
<dbReference type="NCBIfam" id="NF033191">
    <property type="entry name" value="JDVT-CTERM"/>
    <property type="match status" value="1"/>
</dbReference>
<evidence type="ECO:0000313" key="2">
    <source>
        <dbReference type="Proteomes" id="UP001201273"/>
    </source>
</evidence>
<name>A0ABS8W7B5_9GAMM</name>
<organism evidence="1 2">
    <name type="scientific">Motilimonas cestriensis</name>
    <dbReference type="NCBI Taxonomy" id="2742685"/>
    <lineage>
        <taxon>Bacteria</taxon>
        <taxon>Pseudomonadati</taxon>
        <taxon>Pseudomonadota</taxon>
        <taxon>Gammaproteobacteria</taxon>
        <taxon>Alteromonadales</taxon>
        <taxon>Alteromonadales genera incertae sedis</taxon>
        <taxon>Motilimonas</taxon>
    </lineage>
</organism>
<comment type="caution">
    <text evidence="1">The sequence shown here is derived from an EMBL/GenBank/DDBJ whole genome shotgun (WGS) entry which is preliminary data.</text>
</comment>
<dbReference type="EMBL" id="JAIMJA010000007">
    <property type="protein sequence ID" value="MCE2594869.1"/>
    <property type="molecule type" value="Genomic_DNA"/>
</dbReference>
<dbReference type="Proteomes" id="UP001201273">
    <property type="component" value="Unassembled WGS sequence"/>
</dbReference>
<accession>A0ABS8W7B5</accession>
<proteinExistence type="predicted"/>
<sequence length="723" mass="78068">MIDGEEVGACLDVDESLSGTASGQFSEGASLLITTAPSDGICIMHIGNGSELPWSPSPCFASVQSPTVGTCGVIDLFDGGKFKEMSCRDAFYDDTVEFSGSLFAVKNDDGNRCGGAGNFQTYVYGGPANVTGARWSEYGPDSLKCNISFNGPRPNALLGPTWVKVSVGVGIAETGDYRSPGRSARTEFFVPVNGDMREREVDLAIQSSVSNTTYNADTRSYEATITLVLTNNGSLPVESFRVSSQMPSVVHVLDISDDRCFERDSNNNSLGRLGSFVGPNLTCQGLSLAESGDALGRDVEFIDIDVRITNIAELDGDIEFEIQGVVDDTNTSDNTDITRLRIDLNQSGTLSDTQRALDALETSFNYEISSDALLDKQCDVYMNDIFDQLTLLREKRPDLFSELSFGRVTSGHYNVLTGNSQVENEGRLTAGHVGVVVYMKGTDYRRTGVVIHGTPTWSPVDLDIQSNRGRQSVGGHITSFGFAESFISFGTQGHGEYYRTPFKNFPGVPKQEEPGGCGFEGLYQDNVGEFNGGSTIRCTGSLVSNSSVDDEVRSCNITLDSTILRTESPVDIRAKNAAGAVIETSGSQITMDEYYYKRVFAWPERHDDGSYSWLISLPNSEYDVELIGNGEGSYKFTSVTFDESGEAVFDETRGLTSVGLVENFKIGDITNPASDGEAEGNASSSGGCTVGSGDKIDPLLAILALLSLLGIYRKRLLKPYKNR</sequence>